<comment type="caution">
    <text evidence="4">The sequence shown here is derived from an EMBL/GenBank/DDBJ whole genome shotgun (WGS) entry which is preliminary data.</text>
</comment>
<dbReference type="InterPro" id="IPR018535">
    <property type="entry name" value="DUF1996"/>
</dbReference>
<feature type="chain" id="PRO_5020907037" evidence="2">
    <location>
        <begin position="22"/>
        <end position="356"/>
    </location>
</feature>
<evidence type="ECO:0000259" key="3">
    <source>
        <dbReference type="Pfam" id="PF09362"/>
    </source>
</evidence>
<reference evidence="4 5" key="1">
    <citation type="submission" date="2019-03" db="EMBL/GenBank/DDBJ databases">
        <title>Genomic Encyclopedia of Type Strains, Phase IV (KMG-IV): sequencing the most valuable type-strain genomes for metagenomic binning, comparative biology and taxonomic classification.</title>
        <authorList>
            <person name="Goeker M."/>
        </authorList>
    </citation>
    <scope>NUCLEOTIDE SEQUENCE [LARGE SCALE GENOMIC DNA]</scope>
    <source>
        <strain evidence="4 5">DSM 24830</strain>
    </source>
</reference>
<dbReference type="PANTHER" id="PTHR43662">
    <property type="match status" value="1"/>
</dbReference>
<keyword evidence="5" id="KW-1185">Reference proteome</keyword>
<dbReference type="EMBL" id="SMFQ01000004">
    <property type="protein sequence ID" value="TCJ85184.1"/>
    <property type="molecule type" value="Genomic_DNA"/>
</dbReference>
<dbReference type="PROSITE" id="PS51257">
    <property type="entry name" value="PROKAR_LIPOPROTEIN"/>
    <property type="match status" value="1"/>
</dbReference>
<protein>
    <submittedName>
        <fullName evidence="4">Uncharacterized protein DUF1996</fullName>
    </submittedName>
</protein>
<keyword evidence="2" id="KW-0732">Signal</keyword>
<gene>
    <name evidence="4" type="ORF">EV695_3151</name>
</gene>
<name>A0A4R1EYT6_9GAMM</name>
<evidence type="ECO:0000313" key="4">
    <source>
        <dbReference type="EMBL" id="TCJ85184.1"/>
    </source>
</evidence>
<feature type="signal peptide" evidence="2">
    <location>
        <begin position="1"/>
        <end position="21"/>
    </location>
</feature>
<dbReference type="Pfam" id="PF09362">
    <property type="entry name" value="DUF1996"/>
    <property type="match status" value="1"/>
</dbReference>
<proteinExistence type="predicted"/>
<accession>A0A4R1EYT6</accession>
<evidence type="ECO:0000313" key="5">
    <source>
        <dbReference type="Proteomes" id="UP000294887"/>
    </source>
</evidence>
<dbReference type="PANTHER" id="PTHR43662:SF3">
    <property type="entry name" value="DOMAIN PROTEIN, PUTATIVE (AFU_ORTHOLOGUE AFUA_6G11970)-RELATED"/>
    <property type="match status" value="1"/>
</dbReference>
<feature type="domain" description="DUF1996" evidence="3">
    <location>
        <begin position="108"/>
        <end position="322"/>
    </location>
</feature>
<dbReference type="AlphaFoldDB" id="A0A4R1EYT6"/>
<dbReference type="Proteomes" id="UP000294887">
    <property type="component" value="Unassembled WGS sequence"/>
</dbReference>
<evidence type="ECO:0000256" key="1">
    <source>
        <dbReference type="SAM" id="MobiDB-lite"/>
    </source>
</evidence>
<organism evidence="4 5">
    <name type="scientific">Cocleimonas flava</name>
    <dbReference type="NCBI Taxonomy" id="634765"/>
    <lineage>
        <taxon>Bacteria</taxon>
        <taxon>Pseudomonadati</taxon>
        <taxon>Pseudomonadota</taxon>
        <taxon>Gammaproteobacteria</taxon>
        <taxon>Thiotrichales</taxon>
        <taxon>Thiotrichaceae</taxon>
        <taxon>Cocleimonas</taxon>
    </lineage>
</organism>
<sequence length="356" mass="38054">MYQKRNTLIMVFSAVALIACGGGGSKSEEQTQQTGDDSGSSVSTTTPTTPATTIPDTPTTPATSEPRVIENLGAVSNEILDEYNGYQGSAAAGESRFVCHPVRIETVDPILNPGAISNHEHIFWGNAATNRNSTYDSLINEPAGASCSGGAINKSAYWMPTLLDPEGNPVIPDVIFNYYKTGYQGQDASAIISMPAGLQMISSQNPNYFDGAFTNWSTGPDFQGGDNEQRYLPDEAPQWLRATVGFPQCWNGVELTSANGKDHVAHHNGGQCPSTHPVLLPELTISASWEIGGSLEGYQLSSDAANGAQPGELLHADFMDAWDPAWMDLIVTRCLNAEIDCGTRQIGQFGLIDPSF</sequence>
<dbReference type="RefSeq" id="WP_131906888.1">
    <property type="nucleotide sequence ID" value="NZ_BAAAFU010000001.1"/>
</dbReference>
<dbReference type="OrthoDB" id="581239at2"/>
<evidence type="ECO:0000256" key="2">
    <source>
        <dbReference type="SAM" id="SignalP"/>
    </source>
</evidence>
<feature type="compositionally biased region" description="Low complexity" evidence="1">
    <location>
        <begin position="34"/>
        <end position="64"/>
    </location>
</feature>
<feature type="region of interest" description="Disordered" evidence="1">
    <location>
        <begin position="23"/>
        <end position="65"/>
    </location>
</feature>